<dbReference type="NCBIfam" id="TIGR01990">
    <property type="entry name" value="bPGM"/>
    <property type="match status" value="1"/>
</dbReference>
<dbReference type="PANTHER" id="PTHR18901:SF38">
    <property type="entry name" value="PSEUDOURIDINE-5'-PHOSPHATASE"/>
    <property type="match status" value="1"/>
</dbReference>
<gene>
    <name evidence="2" type="ORF">J2Z32_002734</name>
</gene>
<dbReference type="PANTHER" id="PTHR18901">
    <property type="entry name" value="2-DEOXYGLUCOSE-6-PHOSPHATE PHOSPHATASE 2"/>
    <property type="match status" value="1"/>
</dbReference>
<organism evidence="2 3">
    <name type="scientific">Paenibacillus turicensis</name>
    <dbReference type="NCBI Taxonomy" id="160487"/>
    <lineage>
        <taxon>Bacteria</taxon>
        <taxon>Bacillati</taxon>
        <taxon>Bacillota</taxon>
        <taxon>Bacilli</taxon>
        <taxon>Bacillales</taxon>
        <taxon>Paenibacillaceae</taxon>
        <taxon>Paenibacillus</taxon>
    </lineage>
</organism>
<dbReference type="EMBL" id="JAGGKG010000012">
    <property type="protein sequence ID" value="MBP1906085.1"/>
    <property type="molecule type" value="Genomic_DNA"/>
</dbReference>
<dbReference type="SFLD" id="SFLDS00003">
    <property type="entry name" value="Haloacid_Dehalogenase"/>
    <property type="match status" value="1"/>
</dbReference>
<dbReference type="Gene3D" id="3.40.50.1000">
    <property type="entry name" value="HAD superfamily/HAD-like"/>
    <property type="match status" value="1"/>
</dbReference>
<comment type="caution">
    <text evidence="2">The sequence shown here is derived from an EMBL/GenBank/DDBJ whole genome shotgun (WGS) entry which is preliminary data.</text>
</comment>
<evidence type="ECO:0000313" key="3">
    <source>
        <dbReference type="Proteomes" id="UP001519272"/>
    </source>
</evidence>
<comment type="similarity">
    <text evidence="1">Belongs to the HAD-like hydrolase superfamily. CbbY/CbbZ/Gph/YieH family.</text>
</comment>
<dbReference type="EC" id="5.4.2.6" evidence="2"/>
<evidence type="ECO:0000313" key="2">
    <source>
        <dbReference type="EMBL" id="MBP1906085.1"/>
    </source>
</evidence>
<dbReference type="InterPro" id="IPR006439">
    <property type="entry name" value="HAD-SF_hydro_IA"/>
</dbReference>
<dbReference type="InterPro" id="IPR036412">
    <property type="entry name" value="HAD-like_sf"/>
</dbReference>
<dbReference type="Proteomes" id="UP001519272">
    <property type="component" value="Unassembled WGS sequence"/>
</dbReference>
<accession>A0ABS4FU73</accession>
<dbReference type="Gene3D" id="1.10.150.240">
    <property type="entry name" value="Putative phosphatase, domain 2"/>
    <property type="match status" value="1"/>
</dbReference>
<keyword evidence="2" id="KW-0413">Isomerase</keyword>
<dbReference type="CDD" id="cd02598">
    <property type="entry name" value="HAD_BPGM"/>
    <property type="match status" value="1"/>
</dbReference>
<dbReference type="SFLD" id="SFLDG01135">
    <property type="entry name" value="C1.5.6:_HAD__Beta-PGM__Phospha"/>
    <property type="match status" value="1"/>
</dbReference>
<sequence>MNLNFIKACIFDLDGVLVDTAHYHFLAWARLAAELGIEFTTHDNEALKGVSRMASLDILLDKGNMIVDEDTKIKFAERKNRWYVEYIKRMNENDLLPGVEQFLNACRERGFKLGLGSASKNAKTILTLTQLVDKLDVIVDGTCVASAKPDPEVFLLAAKQLGVEPQQCVVFEDAAAGVEAAKRAGMYCVGVGNSEILQDADLVVPSLNAMSLTLLDSLTI</sequence>
<evidence type="ECO:0000256" key="1">
    <source>
        <dbReference type="ARBA" id="ARBA00006171"/>
    </source>
</evidence>
<dbReference type="SFLD" id="SFLDG01129">
    <property type="entry name" value="C1.5:_HAD__Beta-PGM__Phosphata"/>
    <property type="match status" value="1"/>
</dbReference>
<dbReference type="InterPro" id="IPR010976">
    <property type="entry name" value="B-phosphoglucomutase_hydrolase"/>
</dbReference>
<proteinExistence type="inferred from homology"/>
<dbReference type="NCBIfam" id="TIGR01509">
    <property type="entry name" value="HAD-SF-IA-v3"/>
    <property type="match status" value="1"/>
</dbReference>
<dbReference type="NCBIfam" id="TIGR02009">
    <property type="entry name" value="PGMB-YQAB-SF"/>
    <property type="match status" value="1"/>
</dbReference>
<protein>
    <submittedName>
        <fullName evidence="2">Beta-phosphoglucomutase</fullName>
        <ecNumber evidence="2">5.4.2.6</ecNumber>
    </submittedName>
</protein>
<dbReference type="Pfam" id="PF00702">
    <property type="entry name" value="Hydrolase"/>
    <property type="match status" value="1"/>
</dbReference>
<dbReference type="InterPro" id="IPR010972">
    <property type="entry name" value="Beta-PGM"/>
</dbReference>
<dbReference type="SUPFAM" id="SSF56784">
    <property type="entry name" value="HAD-like"/>
    <property type="match status" value="1"/>
</dbReference>
<dbReference type="InterPro" id="IPR023198">
    <property type="entry name" value="PGP-like_dom2"/>
</dbReference>
<reference evidence="2 3" key="1">
    <citation type="submission" date="2021-03" db="EMBL/GenBank/DDBJ databases">
        <title>Genomic Encyclopedia of Type Strains, Phase IV (KMG-IV): sequencing the most valuable type-strain genomes for metagenomic binning, comparative biology and taxonomic classification.</title>
        <authorList>
            <person name="Goeker M."/>
        </authorList>
    </citation>
    <scope>NUCLEOTIDE SEQUENCE [LARGE SCALE GENOMIC DNA]</scope>
    <source>
        <strain evidence="2 3">DSM 14349</strain>
    </source>
</reference>
<dbReference type="InterPro" id="IPR023214">
    <property type="entry name" value="HAD_sf"/>
</dbReference>
<dbReference type="GO" id="GO:0008801">
    <property type="term" value="F:beta-phosphoglucomutase activity"/>
    <property type="evidence" value="ECO:0007669"/>
    <property type="project" value="UniProtKB-EC"/>
</dbReference>
<name>A0ABS4FU73_9BACL</name>
<keyword evidence="3" id="KW-1185">Reference proteome</keyword>